<evidence type="ECO:0000256" key="2">
    <source>
        <dbReference type="ARBA" id="ARBA00008847"/>
    </source>
</evidence>
<dbReference type="GO" id="GO:0044205">
    <property type="term" value="P:'de novo' UMP biosynthetic process"/>
    <property type="evidence" value="ECO:0007669"/>
    <property type="project" value="UniProtKB-UniPathway"/>
</dbReference>
<dbReference type="SUPFAM" id="SSF51366">
    <property type="entry name" value="Ribulose-phoshate binding barrel"/>
    <property type="match status" value="1"/>
</dbReference>
<evidence type="ECO:0000256" key="7">
    <source>
        <dbReference type="ARBA" id="ARBA00023239"/>
    </source>
</evidence>
<dbReference type="SMART" id="SM00934">
    <property type="entry name" value="OMPdecase"/>
    <property type="match status" value="1"/>
</dbReference>
<gene>
    <name evidence="11" type="ORF">METZ01_LOCUS192803</name>
</gene>
<name>A0A382DP06_9ZZZZ</name>
<dbReference type="InterPro" id="IPR001754">
    <property type="entry name" value="OMPdeCOase_dom"/>
</dbReference>
<dbReference type="InterPro" id="IPR011060">
    <property type="entry name" value="RibuloseP-bd_barrel"/>
</dbReference>
<dbReference type="EMBL" id="UINC01040288">
    <property type="protein sequence ID" value="SVB39949.1"/>
    <property type="molecule type" value="Genomic_DNA"/>
</dbReference>
<comment type="pathway">
    <text evidence="1">Pyrimidine metabolism; UMP biosynthesis via de novo pathway; UMP from orotate: step 2/2.</text>
</comment>
<organism evidence="11">
    <name type="scientific">marine metagenome</name>
    <dbReference type="NCBI Taxonomy" id="408172"/>
    <lineage>
        <taxon>unclassified sequences</taxon>
        <taxon>metagenomes</taxon>
        <taxon>ecological metagenomes</taxon>
    </lineage>
</organism>
<protein>
    <recommendedName>
        <fullName evidence="4">Orotidine 5'-phosphate decarboxylase</fullName>
        <ecNumber evidence="3">4.1.1.23</ecNumber>
    </recommendedName>
    <alternativeName>
        <fullName evidence="8">OMP decarboxylase</fullName>
    </alternativeName>
</protein>
<accession>A0A382DP06</accession>
<reference evidence="11" key="1">
    <citation type="submission" date="2018-05" db="EMBL/GenBank/DDBJ databases">
        <authorList>
            <person name="Lanie J.A."/>
            <person name="Ng W.-L."/>
            <person name="Kazmierczak K.M."/>
            <person name="Andrzejewski T.M."/>
            <person name="Davidsen T.M."/>
            <person name="Wayne K.J."/>
            <person name="Tettelin H."/>
            <person name="Glass J.I."/>
            <person name="Rusch D."/>
            <person name="Podicherti R."/>
            <person name="Tsui H.-C.T."/>
            <person name="Winkler M.E."/>
        </authorList>
    </citation>
    <scope>NUCLEOTIDE SEQUENCE</scope>
</reference>
<sequence>VAISFTQRLETVCRDKNNSLCIGLDIDPDKFPSGMDTSLSGMESFGKDVIDGTIDFCPVYKPNFAFFERFGSQGFALLERLVAHINGRAIVIADAKRGDIGNTSRQYASAILDGMGCDAITISPYMGRDAIKPFIENAAKGVFILAVTSNSSASEIQEHENQSNPLYKKVIQIAMELNTNENIGLVVGATKTEVMQEVRELSNGMPWLIPGVGTQGGDLETALKISHKSGIGIINVSRGILYAGDGSLNDVVQSAKNYTEKIRSMVWNPISC</sequence>
<evidence type="ECO:0000256" key="4">
    <source>
        <dbReference type="ARBA" id="ARBA00021923"/>
    </source>
</evidence>
<evidence type="ECO:0000259" key="10">
    <source>
        <dbReference type="SMART" id="SM00934"/>
    </source>
</evidence>
<dbReference type="NCBIfam" id="TIGR02127">
    <property type="entry name" value="pyrF_sub2"/>
    <property type="match status" value="1"/>
</dbReference>
<comment type="catalytic activity">
    <reaction evidence="9">
        <text>orotidine 5'-phosphate + H(+) = UMP + CO2</text>
        <dbReference type="Rhea" id="RHEA:11596"/>
        <dbReference type="ChEBI" id="CHEBI:15378"/>
        <dbReference type="ChEBI" id="CHEBI:16526"/>
        <dbReference type="ChEBI" id="CHEBI:57538"/>
        <dbReference type="ChEBI" id="CHEBI:57865"/>
        <dbReference type="EC" id="4.1.1.23"/>
    </reaction>
</comment>
<proteinExistence type="inferred from homology"/>
<evidence type="ECO:0000256" key="1">
    <source>
        <dbReference type="ARBA" id="ARBA00004861"/>
    </source>
</evidence>
<dbReference type="InterPro" id="IPR011995">
    <property type="entry name" value="OMPdecase_type-2"/>
</dbReference>
<evidence type="ECO:0000313" key="11">
    <source>
        <dbReference type="EMBL" id="SVB39949.1"/>
    </source>
</evidence>
<feature type="domain" description="Orotidine 5'-phosphate decarboxylase" evidence="10">
    <location>
        <begin position="19"/>
        <end position="251"/>
    </location>
</feature>
<dbReference type="GO" id="GO:0006207">
    <property type="term" value="P:'de novo' pyrimidine nucleobase biosynthetic process"/>
    <property type="evidence" value="ECO:0007669"/>
    <property type="project" value="InterPro"/>
</dbReference>
<evidence type="ECO:0000256" key="8">
    <source>
        <dbReference type="ARBA" id="ARBA00033428"/>
    </source>
</evidence>
<dbReference type="Gene3D" id="3.20.20.70">
    <property type="entry name" value="Aldolase class I"/>
    <property type="match status" value="1"/>
</dbReference>
<evidence type="ECO:0000256" key="9">
    <source>
        <dbReference type="ARBA" id="ARBA00049157"/>
    </source>
</evidence>
<dbReference type="EC" id="4.1.1.23" evidence="3"/>
<dbReference type="PANTHER" id="PTHR43375">
    <property type="entry name" value="OROTIDINE 5'-PHOSPHATE DECARBOXYLASE"/>
    <property type="match status" value="1"/>
</dbReference>
<evidence type="ECO:0000256" key="3">
    <source>
        <dbReference type="ARBA" id="ARBA00012321"/>
    </source>
</evidence>
<dbReference type="UniPathway" id="UPA00070">
    <property type="reaction ID" value="UER00120"/>
</dbReference>
<keyword evidence="5" id="KW-0210">Decarboxylase</keyword>
<feature type="non-terminal residue" evidence="11">
    <location>
        <position position="1"/>
    </location>
</feature>
<dbReference type="PANTHER" id="PTHR43375:SF1">
    <property type="entry name" value="OROTIDINE 5'-PHOSPHATE DECARBOXYLASE"/>
    <property type="match status" value="1"/>
</dbReference>
<dbReference type="InterPro" id="IPR013785">
    <property type="entry name" value="Aldolase_TIM"/>
</dbReference>
<dbReference type="GO" id="GO:0004590">
    <property type="term" value="F:orotidine-5'-phosphate decarboxylase activity"/>
    <property type="evidence" value="ECO:0007669"/>
    <property type="project" value="UniProtKB-EC"/>
</dbReference>
<dbReference type="AlphaFoldDB" id="A0A382DP06"/>
<dbReference type="CDD" id="cd04725">
    <property type="entry name" value="OMP_decarboxylase_like"/>
    <property type="match status" value="1"/>
</dbReference>
<evidence type="ECO:0000256" key="5">
    <source>
        <dbReference type="ARBA" id="ARBA00022793"/>
    </source>
</evidence>
<dbReference type="Pfam" id="PF00215">
    <property type="entry name" value="OMPdecase"/>
    <property type="match status" value="1"/>
</dbReference>
<evidence type="ECO:0000256" key="6">
    <source>
        <dbReference type="ARBA" id="ARBA00022975"/>
    </source>
</evidence>
<keyword evidence="6" id="KW-0665">Pyrimidine biosynthesis</keyword>
<keyword evidence="7" id="KW-0456">Lyase</keyword>
<comment type="similarity">
    <text evidence="2">Belongs to the OMP decarboxylase family. Type 2 subfamily.</text>
</comment>